<dbReference type="Proteomes" id="UP000278733">
    <property type="component" value="Chromosome"/>
</dbReference>
<protein>
    <submittedName>
        <fullName evidence="1">Uncharacterized protein</fullName>
    </submittedName>
</protein>
<evidence type="ECO:0000313" key="1">
    <source>
        <dbReference type="EMBL" id="VEH65981.1"/>
    </source>
</evidence>
<accession>A0A448MLF7</accession>
<dbReference type="AlphaFoldDB" id="A0A448MLF7"/>
<gene>
    <name evidence="1" type="ORF">NCTC8284_01136</name>
</gene>
<dbReference type="KEGG" id="rpne:NCTC8284_01136"/>
<dbReference type="EMBL" id="LR134405">
    <property type="protein sequence ID" value="VEH65981.1"/>
    <property type="molecule type" value="Genomic_DNA"/>
</dbReference>
<evidence type="ECO:0000313" key="2">
    <source>
        <dbReference type="Proteomes" id="UP000278733"/>
    </source>
</evidence>
<organism evidence="1 2">
    <name type="scientific">Rodentibacter pneumotropicus</name>
    <dbReference type="NCBI Taxonomy" id="758"/>
    <lineage>
        <taxon>Bacteria</taxon>
        <taxon>Pseudomonadati</taxon>
        <taxon>Pseudomonadota</taxon>
        <taxon>Gammaproteobacteria</taxon>
        <taxon>Pasteurellales</taxon>
        <taxon>Pasteurellaceae</taxon>
        <taxon>Rodentibacter</taxon>
    </lineage>
</organism>
<reference evidence="1 2" key="1">
    <citation type="submission" date="2018-12" db="EMBL/GenBank/DDBJ databases">
        <authorList>
            <consortium name="Pathogen Informatics"/>
        </authorList>
    </citation>
    <scope>NUCLEOTIDE SEQUENCE [LARGE SCALE GENOMIC DNA]</scope>
    <source>
        <strain evidence="1 2">NCTC8284</strain>
    </source>
</reference>
<dbReference type="STRING" id="758.GCA_000730685_00456"/>
<proteinExistence type="predicted"/>
<name>A0A448MLF7_9PAST</name>
<sequence>MPILGKKISLLKLPVIKTKNDLEKLANLNNCTLSEYIRDVLYKHYFGNGFVTNLDLAEEDEPIE</sequence>